<evidence type="ECO:0000256" key="8">
    <source>
        <dbReference type="ARBA" id="ARBA00023145"/>
    </source>
</evidence>
<dbReference type="EC" id="3.4.25.1" evidence="9"/>
<dbReference type="PANTHER" id="PTHR32194">
    <property type="entry name" value="METALLOPROTEASE TLDD"/>
    <property type="match status" value="1"/>
</dbReference>
<dbReference type="InterPro" id="IPR000243">
    <property type="entry name" value="Pept_T1A_subB"/>
</dbReference>
<dbReference type="Gene3D" id="3.60.20.10">
    <property type="entry name" value="Glutamine Phosphoribosylpyrophosphate, subunit 1, domain 1"/>
    <property type="match status" value="1"/>
</dbReference>
<protein>
    <recommendedName>
        <fullName evidence="9">Proteasome subunit beta</fullName>
        <ecNumber evidence="9">3.4.25.1</ecNumber>
    </recommendedName>
    <alternativeName>
        <fullName evidence="9">20S proteasome beta subunit</fullName>
    </alternativeName>
    <alternativeName>
        <fullName evidence="9">Proteasome core protein PsmB</fullName>
    </alternativeName>
</protein>
<dbReference type="GO" id="GO:0004298">
    <property type="term" value="F:threonine-type endopeptidase activity"/>
    <property type="evidence" value="ECO:0007669"/>
    <property type="project" value="UniProtKB-UniRule"/>
</dbReference>
<keyword evidence="2 9" id="KW-0963">Cytoplasm</keyword>
<evidence type="ECO:0000256" key="1">
    <source>
        <dbReference type="ARBA" id="ARBA00001198"/>
    </source>
</evidence>
<evidence type="ECO:0000256" key="9">
    <source>
        <dbReference type="HAMAP-Rule" id="MF_02113"/>
    </source>
</evidence>
<dbReference type="PRINTS" id="PR00141">
    <property type="entry name" value="PROTEASOME"/>
</dbReference>
<dbReference type="EMBL" id="JAGVSJ010000004">
    <property type="protein sequence ID" value="MBX8631389.1"/>
    <property type="molecule type" value="Genomic_DNA"/>
</dbReference>
<evidence type="ECO:0000256" key="3">
    <source>
        <dbReference type="ARBA" id="ARBA00022670"/>
    </source>
</evidence>
<evidence type="ECO:0000256" key="5">
    <source>
        <dbReference type="ARBA" id="ARBA00022801"/>
    </source>
</evidence>
<evidence type="ECO:0000313" key="11">
    <source>
        <dbReference type="EMBL" id="MBX8631389.1"/>
    </source>
</evidence>
<organism evidence="11 13">
    <name type="scientific">Candidatus Sysuiplasma superficiale</name>
    <dbReference type="NCBI Taxonomy" id="2823368"/>
    <lineage>
        <taxon>Archaea</taxon>
        <taxon>Methanobacteriati</taxon>
        <taxon>Thermoplasmatota</taxon>
        <taxon>Thermoplasmata</taxon>
        <taxon>Candidatus Sysuiplasmatales</taxon>
        <taxon>Candidatus Sysuiplasmataceae</taxon>
        <taxon>Candidatus Sysuiplasma</taxon>
    </lineage>
</organism>
<evidence type="ECO:0000256" key="2">
    <source>
        <dbReference type="ARBA" id="ARBA00022490"/>
    </source>
</evidence>
<dbReference type="InterPro" id="IPR029055">
    <property type="entry name" value="Ntn_hydrolases_N"/>
</dbReference>
<evidence type="ECO:0000313" key="13">
    <source>
        <dbReference type="Proteomes" id="UP000716004"/>
    </source>
</evidence>
<comment type="function">
    <text evidence="9">Component of the proteasome core, a large protease complex with broad specificity involved in protein degradation.</text>
</comment>
<dbReference type="PANTHER" id="PTHR32194:SF0">
    <property type="entry name" value="ATP-DEPENDENT PROTEASE SUBUNIT HSLV"/>
    <property type="match status" value="1"/>
</dbReference>
<dbReference type="EMBL" id="JAHEAC010000002">
    <property type="protein sequence ID" value="MBX8643213.1"/>
    <property type="molecule type" value="Genomic_DNA"/>
</dbReference>
<dbReference type="Pfam" id="PF00227">
    <property type="entry name" value="Proteasome"/>
    <property type="match status" value="1"/>
</dbReference>
<keyword evidence="5 9" id="KW-0378">Hydrolase</keyword>
<keyword evidence="8 9" id="KW-0865">Zymogen</keyword>
<dbReference type="AlphaFoldDB" id="A0A8J7YJ51"/>
<dbReference type="GO" id="GO:0010498">
    <property type="term" value="P:proteasomal protein catabolic process"/>
    <property type="evidence" value="ECO:0007669"/>
    <property type="project" value="UniProtKB-UniRule"/>
</dbReference>
<keyword evidence="3 9" id="KW-0645">Protease</keyword>
<dbReference type="InterPro" id="IPR023333">
    <property type="entry name" value="Proteasome_suB-type"/>
</dbReference>
<dbReference type="HAMAP" id="MF_02113_A">
    <property type="entry name" value="Proteasome_B_A"/>
    <property type="match status" value="1"/>
</dbReference>
<evidence type="ECO:0000256" key="4">
    <source>
        <dbReference type="ARBA" id="ARBA00022698"/>
    </source>
</evidence>
<evidence type="ECO:0000313" key="12">
    <source>
        <dbReference type="EMBL" id="MBX8643213.1"/>
    </source>
</evidence>
<dbReference type="FunFam" id="3.60.20.10:FF:000049">
    <property type="entry name" value="Proteasome subunit beta"/>
    <property type="match status" value="1"/>
</dbReference>
<dbReference type="GO" id="GO:0019774">
    <property type="term" value="C:proteasome core complex, beta-subunit complex"/>
    <property type="evidence" value="ECO:0007669"/>
    <property type="project" value="UniProtKB-UniRule"/>
</dbReference>
<comment type="similarity">
    <text evidence="9">Belongs to the peptidase T1B family.</text>
</comment>
<comment type="activity regulation">
    <text evidence="9">The formation of the proteasomal ATPase PAN-20S proteasome complex, via the docking of the C-termini of PAN into the intersubunit pockets in the alpha-rings, triggers opening of the gate for substrate entry. Interconversion between the open-gate and close-gate conformations leads to a dynamic regulation of the 20S proteasome proteolysis activity.</text>
</comment>
<dbReference type="SUPFAM" id="SSF56235">
    <property type="entry name" value="N-terminal nucleophile aminohydrolases (Ntn hydrolases)"/>
    <property type="match status" value="1"/>
</dbReference>
<dbReference type="PROSITE" id="PS00854">
    <property type="entry name" value="PROTEASOME_BETA_1"/>
    <property type="match status" value="1"/>
</dbReference>
<dbReference type="Proteomes" id="UP000716004">
    <property type="component" value="Unassembled WGS sequence"/>
</dbReference>
<proteinExistence type="inferred from homology"/>
<feature type="active site" description="Nucleophile" evidence="9 10">
    <location>
        <position position="10"/>
    </location>
</feature>
<keyword evidence="4 9" id="KW-0888">Threonine protease</keyword>
<dbReference type="InterPro" id="IPR019983">
    <property type="entry name" value="Pept_T1A_Psome_bsu_arc"/>
</dbReference>
<feature type="chain" id="PRO_5035346278" description="Proteasome subunit beta" evidence="9">
    <location>
        <begin position="10"/>
        <end position="213"/>
    </location>
</feature>
<accession>A0A8J7YJ51</accession>
<name>A0A8J7YJ51_9ARCH</name>
<keyword evidence="7 9" id="KW-0647">Proteasome</keyword>
<evidence type="ECO:0000256" key="10">
    <source>
        <dbReference type="PIRSR" id="PIRSR600243-1"/>
    </source>
</evidence>
<dbReference type="InterPro" id="IPR001353">
    <property type="entry name" value="Proteasome_sua/b"/>
</dbReference>
<comment type="caution">
    <text evidence="11">The sequence shown here is derived from an EMBL/GenBank/DDBJ whole genome shotgun (WGS) entry which is preliminary data.</text>
</comment>
<sequence length="213" mass="22478">MELSELKKGTTTIGIACKDGTVLASETRATMGNLIAHKHADKIYKLDNNIGMTTAGLVGDDQALARYVRAEVEIHRLKTGSPMSARGAATLTANILQSNRFMPFFVGLIIGGIDSGGSSVYGLDAAGGMTDDKYVSIGSGSPFALGVLEDHFDSGITVSEATDLAIRALHSSMERDSASGGKAVVVNITPKGYVKLEDREIDKRWSKIAKASI</sequence>
<dbReference type="Proteomes" id="UP000750197">
    <property type="component" value="Unassembled WGS sequence"/>
</dbReference>
<dbReference type="GO" id="GO:0005737">
    <property type="term" value="C:cytoplasm"/>
    <property type="evidence" value="ECO:0007669"/>
    <property type="project" value="UniProtKB-SubCell"/>
</dbReference>
<comment type="catalytic activity">
    <reaction evidence="1 9">
        <text>Cleavage of peptide bonds with very broad specificity.</text>
        <dbReference type="EC" id="3.4.25.1"/>
    </reaction>
</comment>
<comment type="subunit">
    <text evidence="9">The 20S proteasome core is composed of 14 alpha and 14 beta subunits that assemble into four stacked heptameric rings, resulting in a barrel-shaped structure. The two inner rings, each composed of seven catalytic beta subunits, are sandwiched by two outer rings, each composed of seven alpha subunits. The catalytic chamber with the active sites is on the inside of the barrel. Has a gated structure, the ends of the cylinder being occluded by the N-termini of the alpha-subunits. Is capped at one or both ends by the proteasome regulatory ATPase, PAN.</text>
</comment>
<comment type="subcellular location">
    <subcellularLocation>
        <location evidence="9">Cytoplasm</location>
    </subcellularLocation>
</comment>
<gene>
    <name evidence="9 11" type="primary">psmB</name>
    <name evidence="11" type="ORF">J9259_02540</name>
    <name evidence="12" type="ORF">KIY12_00545</name>
</gene>
<keyword evidence="6 9" id="KW-0068">Autocatalytic cleavage</keyword>
<dbReference type="InterPro" id="IPR016050">
    <property type="entry name" value="Proteasome_bsu_CS"/>
</dbReference>
<feature type="propeptide" id="PRO_5035346277" description="Removed in mature form; by autocatalysis" evidence="9">
    <location>
        <begin position="1"/>
        <end position="9"/>
    </location>
</feature>
<evidence type="ECO:0000256" key="6">
    <source>
        <dbReference type="ARBA" id="ARBA00022813"/>
    </source>
</evidence>
<dbReference type="NCBIfam" id="TIGR03634">
    <property type="entry name" value="arc_protsome_B"/>
    <property type="match status" value="1"/>
</dbReference>
<dbReference type="PROSITE" id="PS51476">
    <property type="entry name" value="PROTEASOME_BETA_2"/>
    <property type="match status" value="1"/>
</dbReference>
<evidence type="ECO:0000256" key="7">
    <source>
        <dbReference type="ARBA" id="ARBA00022942"/>
    </source>
</evidence>
<reference evidence="11" key="1">
    <citation type="submission" date="2021-04" db="EMBL/GenBank/DDBJ databases">
        <title>Genomic insights into ecological role and evolution of a novel Thermoplasmata order Candidatus Sysuiplasmatales.</title>
        <authorList>
            <person name="Yuan Y."/>
        </authorList>
    </citation>
    <scope>NUCLEOTIDE SEQUENCE</scope>
    <source>
        <strain evidence="12">TUT19-bin139</strain>
        <strain evidence="11">YP2-bin.285</strain>
    </source>
</reference>